<dbReference type="InterPro" id="IPR012336">
    <property type="entry name" value="Thioredoxin-like_fold"/>
</dbReference>
<gene>
    <name evidence="9" type="ORF">HEP81_00935</name>
</gene>
<dbReference type="SUPFAM" id="SSF52833">
    <property type="entry name" value="Thioredoxin-like"/>
    <property type="match status" value="1"/>
</dbReference>
<dbReference type="GO" id="GO:0016491">
    <property type="term" value="F:oxidoreductase activity"/>
    <property type="evidence" value="ECO:0007669"/>
    <property type="project" value="UniProtKB-KW"/>
</dbReference>
<evidence type="ECO:0000256" key="1">
    <source>
        <dbReference type="ARBA" id="ARBA00005791"/>
    </source>
</evidence>
<evidence type="ECO:0000256" key="3">
    <source>
        <dbReference type="ARBA" id="ARBA00023002"/>
    </source>
</evidence>
<accession>A0A7H1PT89</accession>
<feature type="compositionally biased region" description="Gly residues" evidence="6">
    <location>
        <begin position="34"/>
        <end position="47"/>
    </location>
</feature>
<evidence type="ECO:0000256" key="7">
    <source>
        <dbReference type="SAM" id="SignalP"/>
    </source>
</evidence>
<dbReference type="CDD" id="cd02972">
    <property type="entry name" value="DsbA_family"/>
    <property type="match status" value="1"/>
</dbReference>
<feature type="region of interest" description="Disordered" evidence="6">
    <location>
        <begin position="29"/>
        <end position="63"/>
    </location>
</feature>
<protein>
    <submittedName>
        <fullName evidence="9">Thioredoxin</fullName>
    </submittedName>
</protein>
<comment type="similarity">
    <text evidence="1">Belongs to the thioredoxin family. DsbA subfamily.</text>
</comment>
<dbReference type="Gene3D" id="3.40.30.10">
    <property type="entry name" value="Glutaredoxin"/>
    <property type="match status" value="1"/>
</dbReference>
<dbReference type="AlphaFoldDB" id="A0A7H1PT89"/>
<name>A0A7H1PT89_9ACTN</name>
<dbReference type="KEGG" id="sgf:HEP81_00935"/>
<dbReference type="EMBL" id="CP051006">
    <property type="protein sequence ID" value="QNT91269.1"/>
    <property type="molecule type" value="Genomic_DNA"/>
</dbReference>
<evidence type="ECO:0000256" key="5">
    <source>
        <dbReference type="ARBA" id="ARBA00023284"/>
    </source>
</evidence>
<keyword evidence="5" id="KW-0676">Redox-active center</keyword>
<keyword evidence="4" id="KW-1015">Disulfide bond</keyword>
<organism evidence="9 10">
    <name type="scientific">Streptomyces griseofuscus</name>
    <dbReference type="NCBI Taxonomy" id="146922"/>
    <lineage>
        <taxon>Bacteria</taxon>
        <taxon>Bacillati</taxon>
        <taxon>Actinomycetota</taxon>
        <taxon>Actinomycetes</taxon>
        <taxon>Kitasatosporales</taxon>
        <taxon>Streptomycetaceae</taxon>
        <taxon>Streptomyces</taxon>
    </lineage>
</organism>
<dbReference type="Proteomes" id="UP000516422">
    <property type="component" value="Chromosome"/>
</dbReference>
<evidence type="ECO:0000259" key="8">
    <source>
        <dbReference type="Pfam" id="PF13462"/>
    </source>
</evidence>
<feature type="domain" description="Thioredoxin-like fold" evidence="8">
    <location>
        <begin position="72"/>
        <end position="234"/>
    </location>
</feature>
<proteinExistence type="inferred from homology"/>
<sequence>MRMKRAHRRLTAVVASGLLGAAVVSCGPGHQGAADGGGPRQGSGGAGSASRTEAAYPGLADVPEKVEPDRSTVLVGDPGARMTVRLYGDPRCPVCKEFETSGGGPVLTEWVLRHKAKVEYTMASFLDPRLGGDGSKKAVNALRAALERGKFVEYHAVLYQNQPAEEVDGFTDARLLQLAGKVKGLRSPSFDAAVRSMKYRGFVDSAESAYAAAGRGGGHAGPGTPTAVVNGYQIPVESDGLLFDPGVFGKFLTLADGPSA</sequence>
<dbReference type="InterPro" id="IPR036249">
    <property type="entry name" value="Thioredoxin-like_sf"/>
</dbReference>
<evidence type="ECO:0000256" key="4">
    <source>
        <dbReference type="ARBA" id="ARBA00023157"/>
    </source>
</evidence>
<evidence type="ECO:0000313" key="9">
    <source>
        <dbReference type="EMBL" id="QNT91269.1"/>
    </source>
</evidence>
<reference evidence="9 10" key="1">
    <citation type="submission" date="2020-04" db="EMBL/GenBank/DDBJ databases">
        <title>Characterization and engineering of Streptomyces griseofuscus DSM40191 as a potential heterologous host for expression of BGCs.</title>
        <authorList>
            <person name="Gren T."/>
            <person name="Whitford C.M."/>
            <person name="Mohite O.S."/>
            <person name="Joergensen T.S."/>
            <person name="Nielsen J.B."/>
            <person name="Lee S.Y."/>
            <person name="Weber T."/>
        </authorList>
    </citation>
    <scope>NUCLEOTIDE SEQUENCE [LARGE SCALE GENOMIC DNA]</scope>
    <source>
        <strain evidence="9 10">DSM 40191</strain>
    </source>
</reference>
<evidence type="ECO:0000256" key="2">
    <source>
        <dbReference type="ARBA" id="ARBA00022729"/>
    </source>
</evidence>
<dbReference type="PROSITE" id="PS51257">
    <property type="entry name" value="PROKAR_LIPOPROTEIN"/>
    <property type="match status" value="1"/>
</dbReference>
<dbReference type="Pfam" id="PF13462">
    <property type="entry name" value="Thioredoxin_4"/>
    <property type="match status" value="1"/>
</dbReference>
<feature type="signal peptide" evidence="7">
    <location>
        <begin position="1"/>
        <end position="21"/>
    </location>
</feature>
<evidence type="ECO:0000313" key="10">
    <source>
        <dbReference type="Proteomes" id="UP000516422"/>
    </source>
</evidence>
<dbReference type="PANTHER" id="PTHR13887:SF14">
    <property type="entry name" value="DISULFIDE BOND FORMATION PROTEIN D"/>
    <property type="match status" value="1"/>
</dbReference>
<keyword evidence="3" id="KW-0560">Oxidoreductase</keyword>
<dbReference type="PANTHER" id="PTHR13887">
    <property type="entry name" value="GLUTATHIONE S-TRANSFERASE KAPPA"/>
    <property type="match status" value="1"/>
</dbReference>
<evidence type="ECO:0000256" key="6">
    <source>
        <dbReference type="SAM" id="MobiDB-lite"/>
    </source>
</evidence>
<feature type="chain" id="PRO_5038907410" evidence="7">
    <location>
        <begin position="22"/>
        <end position="260"/>
    </location>
</feature>
<keyword evidence="2 7" id="KW-0732">Signal</keyword>